<protein>
    <recommendedName>
        <fullName evidence="3">DUF1648 domain-containing protein</fullName>
    </recommendedName>
</protein>
<gene>
    <name evidence="2" type="ORF">SDC9_147265</name>
</gene>
<comment type="caution">
    <text evidence="2">The sequence shown here is derived from an EMBL/GenBank/DDBJ whole genome shotgun (WGS) entry which is preliminary data.</text>
</comment>
<keyword evidence="1" id="KW-0472">Membrane</keyword>
<feature type="transmembrane region" description="Helical" evidence="1">
    <location>
        <begin position="74"/>
        <end position="91"/>
    </location>
</feature>
<evidence type="ECO:0000313" key="2">
    <source>
        <dbReference type="EMBL" id="MPN00071.1"/>
    </source>
</evidence>
<evidence type="ECO:0000256" key="1">
    <source>
        <dbReference type="SAM" id="Phobius"/>
    </source>
</evidence>
<keyword evidence="1" id="KW-1133">Transmembrane helix</keyword>
<evidence type="ECO:0008006" key="3">
    <source>
        <dbReference type="Google" id="ProtNLM"/>
    </source>
</evidence>
<feature type="transmembrane region" description="Helical" evidence="1">
    <location>
        <begin position="7"/>
        <end position="29"/>
    </location>
</feature>
<feature type="transmembrane region" description="Helical" evidence="1">
    <location>
        <begin position="49"/>
        <end position="67"/>
    </location>
</feature>
<name>A0A645EDV4_9ZZZZ</name>
<dbReference type="EMBL" id="VSSQ01046119">
    <property type="protein sequence ID" value="MPN00071.1"/>
    <property type="molecule type" value="Genomic_DNA"/>
</dbReference>
<keyword evidence="1" id="KW-0812">Transmembrane</keyword>
<sequence length="93" mass="10102">MNPKTKVTLVVIIGVLAVALFVIGLFLLPDMVVMQMQADGSAGTTLPKLFALLIPLAFTAIFTVLYYRNGATKHMLVALLGLAMFLLTFAFNR</sequence>
<dbReference type="AlphaFoldDB" id="A0A645EDV4"/>
<accession>A0A645EDV4</accession>
<proteinExistence type="predicted"/>
<organism evidence="2">
    <name type="scientific">bioreactor metagenome</name>
    <dbReference type="NCBI Taxonomy" id="1076179"/>
    <lineage>
        <taxon>unclassified sequences</taxon>
        <taxon>metagenomes</taxon>
        <taxon>ecological metagenomes</taxon>
    </lineage>
</organism>
<reference evidence="2" key="1">
    <citation type="submission" date="2019-08" db="EMBL/GenBank/DDBJ databases">
        <authorList>
            <person name="Kucharzyk K."/>
            <person name="Murdoch R.W."/>
            <person name="Higgins S."/>
            <person name="Loffler F."/>
        </authorList>
    </citation>
    <scope>NUCLEOTIDE SEQUENCE</scope>
</reference>